<name>A0A0G0KCB8_9BACT</name>
<gene>
    <name evidence="7" type="ORF">US99_C0070G0004</name>
</gene>
<keyword evidence="5" id="KW-0804">Transcription</keyword>
<evidence type="ECO:0000256" key="3">
    <source>
        <dbReference type="ARBA" id="ARBA00022884"/>
    </source>
</evidence>
<dbReference type="SUPFAM" id="SSF48013">
    <property type="entry name" value="NusB-like"/>
    <property type="match status" value="1"/>
</dbReference>
<dbReference type="EMBL" id="LBVC01000070">
    <property type="protein sequence ID" value="KKQ76502.1"/>
    <property type="molecule type" value="Genomic_DNA"/>
</dbReference>
<keyword evidence="4" id="KW-0805">Transcription regulation</keyword>
<evidence type="ECO:0000256" key="2">
    <source>
        <dbReference type="ARBA" id="ARBA00022814"/>
    </source>
</evidence>
<dbReference type="Gene3D" id="1.10.940.10">
    <property type="entry name" value="NusB-like"/>
    <property type="match status" value="1"/>
</dbReference>
<dbReference type="PANTHER" id="PTHR11078">
    <property type="entry name" value="N UTILIZATION SUBSTANCE PROTEIN B-RELATED"/>
    <property type="match status" value="1"/>
</dbReference>
<evidence type="ECO:0000313" key="8">
    <source>
        <dbReference type="Proteomes" id="UP000034324"/>
    </source>
</evidence>
<reference evidence="7 8" key="1">
    <citation type="journal article" date="2015" name="Nature">
        <title>rRNA introns, odd ribosomes, and small enigmatic genomes across a large radiation of phyla.</title>
        <authorList>
            <person name="Brown C.T."/>
            <person name="Hug L.A."/>
            <person name="Thomas B.C."/>
            <person name="Sharon I."/>
            <person name="Castelle C.J."/>
            <person name="Singh A."/>
            <person name="Wilkins M.J."/>
            <person name="Williams K.H."/>
            <person name="Banfield J.F."/>
        </authorList>
    </citation>
    <scope>NUCLEOTIDE SEQUENCE [LARGE SCALE GENOMIC DNA]</scope>
</reference>
<dbReference type="AlphaFoldDB" id="A0A0G0KCB8"/>
<dbReference type="InterPro" id="IPR011605">
    <property type="entry name" value="NusB_fam"/>
</dbReference>
<accession>A0A0G0KCB8</accession>
<protein>
    <submittedName>
        <fullName evidence="7">N utilization substance protein B-like protein</fullName>
    </submittedName>
</protein>
<sequence>MKTARDPRHLRRIAVIRELFSWEFNKKSKLSKESKEIIASLDRIDKLIAKSAPGRPLEQINKIDLAILRLAAFELIIKKGIPFKVVVDEAVELGKEFGSDSSPSLINGALGKLINLEKISDA</sequence>
<dbReference type="GO" id="GO:0006353">
    <property type="term" value="P:DNA-templated transcription termination"/>
    <property type="evidence" value="ECO:0007669"/>
    <property type="project" value="InterPro"/>
</dbReference>
<evidence type="ECO:0000256" key="1">
    <source>
        <dbReference type="ARBA" id="ARBA00005952"/>
    </source>
</evidence>
<dbReference type="Pfam" id="PF01029">
    <property type="entry name" value="NusB"/>
    <property type="match status" value="1"/>
</dbReference>
<keyword evidence="2" id="KW-0889">Transcription antitermination</keyword>
<evidence type="ECO:0000256" key="4">
    <source>
        <dbReference type="ARBA" id="ARBA00023015"/>
    </source>
</evidence>
<organism evidence="7 8">
    <name type="scientific">Candidatus Daviesbacteria bacterium GW2011_GWF2_38_6</name>
    <dbReference type="NCBI Taxonomy" id="1618432"/>
    <lineage>
        <taxon>Bacteria</taxon>
        <taxon>Candidatus Daviesiibacteriota</taxon>
    </lineage>
</organism>
<feature type="domain" description="NusB/RsmB/TIM44" evidence="6">
    <location>
        <begin position="36"/>
        <end position="114"/>
    </location>
</feature>
<dbReference type="GO" id="GO:0005829">
    <property type="term" value="C:cytosol"/>
    <property type="evidence" value="ECO:0007669"/>
    <property type="project" value="TreeGrafter"/>
</dbReference>
<comment type="caution">
    <text evidence="7">The sequence shown here is derived from an EMBL/GenBank/DDBJ whole genome shotgun (WGS) entry which is preliminary data.</text>
</comment>
<dbReference type="InterPro" id="IPR006027">
    <property type="entry name" value="NusB_RsmB_TIM44"/>
</dbReference>
<dbReference type="GO" id="GO:0003723">
    <property type="term" value="F:RNA binding"/>
    <property type="evidence" value="ECO:0007669"/>
    <property type="project" value="UniProtKB-KW"/>
</dbReference>
<evidence type="ECO:0000259" key="6">
    <source>
        <dbReference type="Pfam" id="PF01029"/>
    </source>
</evidence>
<dbReference type="PANTHER" id="PTHR11078:SF3">
    <property type="entry name" value="ANTITERMINATION NUSB DOMAIN-CONTAINING PROTEIN"/>
    <property type="match status" value="1"/>
</dbReference>
<comment type="similarity">
    <text evidence="1">Belongs to the NusB family.</text>
</comment>
<evidence type="ECO:0000256" key="5">
    <source>
        <dbReference type="ARBA" id="ARBA00023163"/>
    </source>
</evidence>
<keyword evidence="3" id="KW-0694">RNA-binding</keyword>
<proteinExistence type="inferred from homology"/>
<dbReference type="InterPro" id="IPR035926">
    <property type="entry name" value="NusB-like_sf"/>
</dbReference>
<dbReference type="Proteomes" id="UP000034324">
    <property type="component" value="Unassembled WGS sequence"/>
</dbReference>
<evidence type="ECO:0000313" key="7">
    <source>
        <dbReference type="EMBL" id="KKQ76502.1"/>
    </source>
</evidence>
<dbReference type="GO" id="GO:0031564">
    <property type="term" value="P:transcription antitermination"/>
    <property type="evidence" value="ECO:0007669"/>
    <property type="project" value="UniProtKB-KW"/>
</dbReference>